<dbReference type="InterPro" id="IPR036291">
    <property type="entry name" value="NAD(P)-bd_dom_sf"/>
</dbReference>
<dbReference type="InParanoid" id="B7QMY1"/>
<dbReference type="EMBL" id="ABJB011031804">
    <property type="status" value="NOT_ANNOTATED_CDS"/>
    <property type="molecule type" value="Genomic_DNA"/>
</dbReference>
<dbReference type="EC" id="1.1.1.153" evidence="3"/>
<protein>
    <submittedName>
        <fullName evidence="3 4">Short-chain dehydrogenase, putative</fullName>
        <ecNumber evidence="3">1.1.1.153</ecNumber>
    </submittedName>
</protein>
<keyword evidence="1" id="KW-0521">NADP</keyword>
<dbReference type="PANTHER" id="PTHR44085:SF2">
    <property type="entry name" value="SEPIAPTERIN REDUCTASE"/>
    <property type="match status" value="1"/>
</dbReference>
<gene>
    <name evidence="3" type="ORF">IscW_ISCW015341</name>
</gene>
<evidence type="ECO:0000256" key="1">
    <source>
        <dbReference type="ARBA" id="ARBA00022857"/>
    </source>
</evidence>
<dbReference type="EMBL" id="ABJB010842320">
    <property type="status" value="NOT_ANNOTATED_CDS"/>
    <property type="molecule type" value="Genomic_DNA"/>
</dbReference>
<dbReference type="OrthoDB" id="6423088at2759"/>
<dbReference type="HOGENOM" id="CLU_2252973_0_0_1"/>
<keyword evidence="2 3" id="KW-0560">Oxidoreductase</keyword>
<evidence type="ECO:0000313" key="4">
    <source>
        <dbReference type="EnsemblMetazoa" id="ISCW015341-PA"/>
    </source>
</evidence>
<dbReference type="VEuPathDB" id="VectorBase:ISCP_011708"/>
<reference evidence="4" key="2">
    <citation type="submission" date="2020-05" db="UniProtKB">
        <authorList>
            <consortium name="EnsemblMetazoa"/>
        </authorList>
    </citation>
    <scope>IDENTIFICATION</scope>
    <source>
        <strain evidence="4">wikel</strain>
    </source>
</reference>
<evidence type="ECO:0000313" key="3">
    <source>
        <dbReference type="EMBL" id="EEC20203.1"/>
    </source>
</evidence>
<sequence>MVRVTLNRDNRKAARAMYMRVVALENPSVTVLSYNPGPVDTAMFGHMQGGSEDCATRYEKALKHGKVMTPEVTANALVYILEQRKFKSGDLVDFSPAHINGGITSGSF</sequence>
<dbReference type="SUPFAM" id="SSF51735">
    <property type="entry name" value="NAD(P)-binding Rossmann-fold domains"/>
    <property type="match status" value="1"/>
</dbReference>
<dbReference type="InterPro" id="IPR051721">
    <property type="entry name" value="Biopterin_syn/organic_redct"/>
</dbReference>
<dbReference type="STRING" id="6945.B7QMY1"/>
<evidence type="ECO:0000313" key="5">
    <source>
        <dbReference type="Proteomes" id="UP000001555"/>
    </source>
</evidence>
<dbReference type="PANTHER" id="PTHR44085">
    <property type="entry name" value="SEPIAPTERIN REDUCTASE"/>
    <property type="match status" value="1"/>
</dbReference>
<reference evidence="3 5" key="1">
    <citation type="submission" date="2008-03" db="EMBL/GenBank/DDBJ databases">
        <title>Annotation of Ixodes scapularis.</title>
        <authorList>
            <consortium name="Ixodes scapularis Genome Project Consortium"/>
            <person name="Caler E."/>
            <person name="Hannick L.I."/>
            <person name="Bidwell S."/>
            <person name="Joardar V."/>
            <person name="Thiagarajan M."/>
            <person name="Amedeo P."/>
            <person name="Galinsky K.J."/>
            <person name="Schobel S."/>
            <person name="Inman J."/>
            <person name="Hostetler J."/>
            <person name="Miller J."/>
            <person name="Hammond M."/>
            <person name="Megy K."/>
            <person name="Lawson D."/>
            <person name="Kodira C."/>
            <person name="Sutton G."/>
            <person name="Meyer J."/>
            <person name="Hill C.A."/>
            <person name="Birren B."/>
            <person name="Nene V."/>
            <person name="Collins F."/>
            <person name="Alarcon-Chaidez F."/>
            <person name="Wikel S."/>
            <person name="Strausberg R."/>
        </authorList>
    </citation>
    <scope>NUCLEOTIDE SEQUENCE [LARGE SCALE GENOMIC DNA]</scope>
    <source>
        <strain evidence="5">Wikel</strain>
        <strain evidence="3">Wikel colony</strain>
    </source>
</reference>
<organism>
    <name type="scientific">Ixodes scapularis</name>
    <name type="common">Black-legged tick</name>
    <name type="synonym">Deer tick</name>
    <dbReference type="NCBI Taxonomy" id="6945"/>
    <lineage>
        <taxon>Eukaryota</taxon>
        <taxon>Metazoa</taxon>
        <taxon>Ecdysozoa</taxon>
        <taxon>Arthropoda</taxon>
        <taxon>Chelicerata</taxon>
        <taxon>Arachnida</taxon>
        <taxon>Acari</taxon>
        <taxon>Parasitiformes</taxon>
        <taxon>Ixodida</taxon>
        <taxon>Ixodoidea</taxon>
        <taxon>Ixodidae</taxon>
        <taxon>Ixodinae</taxon>
        <taxon>Ixodes</taxon>
    </lineage>
</organism>
<dbReference type="VEuPathDB" id="VectorBase:ISCW015341"/>
<keyword evidence="5" id="KW-1185">Reference proteome</keyword>
<proteinExistence type="predicted"/>
<dbReference type="PaxDb" id="6945-B7QMY1"/>
<dbReference type="Gene3D" id="3.40.50.720">
    <property type="entry name" value="NAD(P)-binding Rossmann-like Domain"/>
    <property type="match status" value="1"/>
</dbReference>
<dbReference type="VEuPathDB" id="VectorBase:ISCI015341"/>
<dbReference type="AlphaFoldDB" id="B7QMY1"/>
<dbReference type="FunFam" id="3.40.50.720:FF:001620">
    <property type="entry name" value="Short-chain dehydrogenase, putative"/>
    <property type="match status" value="1"/>
</dbReference>
<evidence type="ECO:0000256" key="2">
    <source>
        <dbReference type="ARBA" id="ARBA00023002"/>
    </source>
</evidence>
<accession>B7QMY1</accession>
<dbReference type="GO" id="GO:0004757">
    <property type="term" value="F:sepiapterin reductase (NADP+) activity"/>
    <property type="evidence" value="ECO:0007669"/>
    <property type="project" value="UniProtKB-EC"/>
</dbReference>
<dbReference type="EnsemblMetazoa" id="ISCW015341-RA">
    <property type="protein sequence ID" value="ISCW015341-PA"/>
    <property type="gene ID" value="ISCW015341"/>
</dbReference>
<dbReference type="Proteomes" id="UP000001555">
    <property type="component" value="Unassembled WGS sequence"/>
</dbReference>
<dbReference type="EMBL" id="DS973952">
    <property type="protein sequence ID" value="EEC20203.1"/>
    <property type="molecule type" value="Genomic_DNA"/>
</dbReference>
<name>B7QMY1_IXOSC</name>